<dbReference type="InterPro" id="IPR011060">
    <property type="entry name" value="RibuloseP-bd_barrel"/>
</dbReference>
<dbReference type="GO" id="GO:0044205">
    <property type="term" value="P:'de novo' UMP biosynthetic process"/>
    <property type="evidence" value="ECO:0007669"/>
    <property type="project" value="UniProtKB-UniRule"/>
</dbReference>
<dbReference type="HAMAP" id="MF_01200_A">
    <property type="entry name" value="OMPdecase_type1_A"/>
    <property type="match status" value="1"/>
</dbReference>
<dbReference type="OrthoDB" id="94124at2157"/>
<proteinExistence type="inferred from homology"/>
<feature type="binding site" evidence="5">
    <location>
        <begin position="164"/>
        <end position="174"/>
    </location>
    <ligand>
        <name>substrate</name>
    </ligand>
</feature>
<sequence>MLVLALDLTSREKALEIVEKTRDFVDAVKVNYPIVLSCGIEIVKELSEIKRVIADFKIADIPYTSSLIAEIAFKNGANAVISHGFVGRDVLEEIMKVAENYDGKVYVVTELTNEGAREFMGQFARKIAEIAKEVGCHGLIAPATKPERVREVREVAKNLEILSPGIGAQKGKLEEIAKYVDGIIVGRSIYNADNPKEAARKIKEEFEKAKLTS</sequence>
<dbReference type="PANTHER" id="PTHR32119:SF2">
    <property type="entry name" value="OROTIDINE 5'-PHOSPHATE DECARBOXYLASE"/>
    <property type="match status" value="1"/>
</dbReference>
<dbReference type="AlphaFoldDB" id="D3S2M6"/>
<feature type="active site" description="For OMPdecase activity" evidence="6">
    <location>
        <position position="57"/>
    </location>
</feature>
<evidence type="ECO:0000259" key="8">
    <source>
        <dbReference type="SMART" id="SM00934"/>
    </source>
</evidence>
<feature type="domain" description="Orotidine 5'-phosphate decarboxylase" evidence="8">
    <location>
        <begin position="1"/>
        <end position="202"/>
    </location>
</feature>
<evidence type="ECO:0000256" key="7">
    <source>
        <dbReference type="PIRSR" id="PIRSR614732-2"/>
    </source>
</evidence>
<dbReference type="InterPro" id="IPR014732">
    <property type="entry name" value="OMPdecase"/>
</dbReference>
<feature type="binding site" evidence="5">
    <location>
        <begin position="55"/>
        <end position="64"/>
    </location>
    <ligand>
        <name>substrate</name>
    </ligand>
</feature>
<keyword evidence="4 5" id="KW-0456">Lyase</keyword>
<feature type="binding site" evidence="5 7">
    <location>
        <position position="7"/>
    </location>
    <ligand>
        <name>substrate</name>
    </ligand>
</feature>
<dbReference type="GeneID" id="8777877"/>
<comment type="similarity">
    <text evidence="5">Belongs to the OMP decarboxylase family. Type 1 subfamily.</text>
</comment>
<feature type="binding site" evidence="5 7">
    <location>
        <position position="186"/>
    </location>
    <ligand>
        <name>substrate</name>
    </ligand>
</feature>
<feature type="binding site" evidence="5 7">
    <location>
        <position position="187"/>
    </location>
    <ligand>
        <name>substrate</name>
    </ligand>
</feature>
<dbReference type="PANTHER" id="PTHR32119">
    <property type="entry name" value="OROTIDINE 5'-PHOSPHATE DECARBOXYLASE"/>
    <property type="match status" value="1"/>
</dbReference>
<dbReference type="CDD" id="cd04725">
    <property type="entry name" value="OMP_decarboxylase_like"/>
    <property type="match status" value="1"/>
</dbReference>
<dbReference type="RefSeq" id="WP_012964903.1">
    <property type="nucleotide sequence ID" value="NC_013849.1"/>
</dbReference>
<evidence type="ECO:0000256" key="5">
    <source>
        <dbReference type="HAMAP-Rule" id="MF_01200"/>
    </source>
</evidence>
<dbReference type="InterPro" id="IPR013785">
    <property type="entry name" value="Aldolase_TIM"/>
</dbReference>
<dbReference type="KEGG" id="fpl:Ferp_0379"/>
<dbReference type="NCBIfam" id="NF010386">
    <property type="entry name" value="PRK13813.1"/>
    <property type="match status" value="1"/>
</dbReference>
<evidence type="ECO:0000256" key="2">
    <source>
        <dbReference type="ARBA" id="ARBA00022793"/>
    </source>
</evidence>
<comment type="catalytic activity">
    <reaction evidence="5">
        <text>orotidine 5'-phosphate + H(+) = UMP + CO2</text>
        <dbReference type="Rhea" id="RHEA:11596"/>
        <dbReference type="ChEBI" id="CHEBI:15378"/>
        <dbReference type="ChEBI" id="CHEBI:16526"/>
        <dbReference type="ChEBI" id="CHEBI:57538"/>
        <dbReference type="ChEBI" id="CHEBI:57865"/>
        <dbReference type="EC" id="4.1.1.23"/>
    </reaction>
</comment>
<feature type="binding site" evidence="5 7">
    <location>
        <position position="29"/>
    </location>
    <ligand>
        <name>substrate</name>
    </ligand>
</feature>
<reference evidence="10" key="1">
    <citation type="submission" date="2010-02" db="EMBL/GenBank/DDBJ databases">
        <title>Complete sequence of Ferroglobus placidus DSM 10642.</title>
        <authorList>
            <consortium name="US DOE Joint Genome Institute"/>
            <person name="Lucas S."/>
            <person name="Copeland A."/>
            <person name="Lapidus A."/>
            <person name="Cheng J.-F."/>
            <person name="Bruce D."/>
            <person name="Goodwin L."/>
            <person name="Pitluck S."/>
            <person name="Saunders E."/>
            <person name="Brettin T."/>
            <person name="Detter J.C."/>
            <person name="Han C."/>
            <person name="Tapia R."/>
            <person name="Larimer F."/>
            <person name="Land M."/>
            <person name="Hauser L."/>
            <person name="Kyrpides N."/>
            <person name="Ivanova N."/>
            <person name="Holmes D."/>
            <person name="Lovley D."/>
            <person name="Kyrpides N."/>
            <person name="Anderson I.J."/>
            <person name="Woyke T."/>
        </authorList>
    </citation>
    <scope>NUCLEOTIDE SEQUENCE [LARGE SCALE GENOMIC DNA]</scope>
    <source>
        <strain evidence="10">DSM 10642 / AEDII12DO</strain>
    </source>
</reference>
<feature type="active site" description="Proton donor" evidence="5">
    <location>
        <position position="57"/>
    </location>
</feature>
<dbReference type="Pfam" id="PF00215">
    <property type="entry name" value="OMPdecase"/>
    <property type="match status" value="1"/>
</dbReference>
<dbReference type="SMART" id="SM00934">
    <property type="entry name" value="OMPdecase"/>
    <property type="match status" value="1"/>
</dbReference>
<dbReference type="UniPathway" id="UPA00070">
    <property type="reaction ID" value="UER00120"/>
</dbReference>
<dbReference type="HOGENOM" id="CLU_067069_2_0_2"/>
<feature type="active site" description="For OMPdecase activity" evidence="6">
    <location>
        <position position="60"/>
    </location>
</feature>
<keyword evidence="3 5" id="KW-0665">Pyrimidine biosynthesis</keyword>
<organism evidence="9 10">
    <name type="scientific">Ferroglobus placidus (strain DSM 10642 / AEDII12DO)</name>
    <dbReference type="NCBI Taxonomy" id="589924"/>
    <lineage>
        <taxon>Archaea</taxon>
        <taxon>Methanobacteriati</taxon>
        <taxon>Methanobacteriota</taxon>
        <taxon>Archaeoglobi</taxon>
        <taxon>Archaeoglobales</taxon>
        <taxon>Archaeoglobaceae</taxon>
        <taxon>Ferroglobus</taxon>
    </lineage>
</organism>
<dbReference type="Gene3D" id="3.20.20.70">
    <property type="entry name" value="Aldolase class I"/>
    <property type="match status" value="1"/>
</dbReference>
<keyword evidence="2 5" id="KW-0210">Decarboxylase</keyword>
<evidence type="ECO:0000313" key="10">
    <source>
        <dbReference type="Proteomes" id="UP000002613"/>
    </source>
</evidence>
<reference evidence="9 10" key="2">
    <citation type="journal article" date="2011" name="Stand. Genomic Sci.">
        <title>Complete genome sequence of Ferroglobus placidus AEDII12DO.</title>
        <authorList>
            <person name="Anderson I."/>
            <person name="Risso C."/>
            <person name="Holmes D."/>
            <person name="Lucas S."/>
            <person name="Copeland A."/>
            <person name="Lapidus A."/>
            <person name="Cheng J.F."/>
            <person name="Bruce D."/>
            <person name="Goodwin L."/>
            <person name="Pitluck S."/>
            <person name="Saunders E."/>
            <person name="Brettin T."/>
            <person name="Detter J.C."/>
            <person name="Han C."/>
            <person name="Tapia R."/>
            <person name="Larimer F."/>
            <person name="Land M."/>
            <person name="Hauser L."/>
            <person name="Woyke T."/>
            <person name="Lovley D."/>
            <person name="Kyrpides N."/>
            <person name="Ivanova N."/>
        </authorList>
    </citation>
    <scope>NUCLEOTIDE SEQUENCE [LARGE SCALE GENOMIC DNA]</scope>
    <source>
        <strain evidence="10">DSM 10642 / AEDII12DO</strain>
    </source>
</reference>
<keyword evidence="10" id="KW-1185">Reference proteome</keyword>
<protein>
    <recommendedName>
        <fullName evidence="5">Orotidine 5'-phosphate decarboxylase</fullName>
        <ecNumber evidence="5">4.1.1.23</ecNumber>
    </recommendedName>
    <alternativeName>
        <fullName evidence="5">OMP decarboxylase</fullName>
        <shortName evidence="5">OMPDCase</shortName>
        <shortName evidence="5">OMPdecase</shortName>
    </alternativeName>
</protein>
<dbReference type="Proteomes" id="UP000002613">
    <property type="component" value="Chromosome"/>
</dbReference>
<dbReference type="PaxDb" id="589924-Ferp_0379"/>
<name>D3S2M6_FERPA</name>
<evidence type="ECO:0000256" key="3">
    <source>
        <dbReference type="ARBA" id="ARBA00022975"/>
    </source>
</evidence>
<comment type="caution">
    <text evidence="5">Lacks conserved residue(s) required for the propagation of feature annotation.</text>
</comment>
<dbReference type="InterPro" id="IPR001754">
    <property type="entry name" value="OMPdeCOase_dom"/>
</dbReference>
<comment type="pathway">
    <text evidence="1 5">Pyrimidine metabolism; UMP biosynthesis via de novo pathway; UMP from orotate: step 2/2.</text>
</comment>
<evidence type="ECO:0000256" key="1">
    <source>
        <dbReference type="ARBA" id="ARBA00004861"/>
    </source>
</evidence>
<feature type="binding site" evidence="7">
    <location>
        <position position="112"/>
    </location>
    <ligand>
        <name>substrate</name>
    </ligand>
</feature>
<dbReference type="NCBIfam" id="TIGR01740">
    <property type="entry name" value="pyrF"/>
    <property type="match status" value="1"/>
</dbReference>
<feature type="active site" description="For OMPdecase activity" evidence="6">
    <location>
        <position position="55"/>
    </location>
</feature>
<dbReference type="EC" id="4.1.1.23" evidence="5"/>
<evidence type="ECO:0000313" key="9">
    <source>
        <dbReference type="EMBL" id="ADC64556.1"/>
    </source>
</evidence>
<comment type="function">
    <text evidence="5">Catalyzes the decarboxylation of orotidine 5'-monophosphate (OMP) to uridine 5'-monophosphate (UMP).</text>
</comment>
<dbReference type="GO" id="GO:0004590">
    <property type="term" value="F:orotidine-5'-phosphate decarboxylase activity"/>
    <property type="evidence" value="ECO:0007669"/>
    <property type="project" value="UniProtKB-UniRule"/>
</dbReference>
<dbReference type="EMBL" id="CP001899">
    <property type="protein sequence ID" value="ADC64556.1"/>
    <property type="molecule type" value="Genomic_DNA"/>
</dbReference>
<evidence type="ECO:0000256" key="4">
    <source>
        <dbReference type="ARBA" id="ARBA00023239"/>
    </source>
</evidence>
<dbReference type="STRING" id="589924.Ferp_0379"/>
<dbReference type="GO" id="GO:0006207">
    <property type="term" value="P:'de novo' pyrimidine nucleobase biosynthetic process"/>
    <property type="evidence" value="ECO:0007669"/>
    <property type="project" value="InterPro"/>
</dbReference>
<gene>
    <name evidence="5" type="primary">pyrF</name>
    <name evidence="9" type="ordered locus">Ferp_0379</name>
</gene>
<dbReference type="InterPro" id="IPR047595">
    <property type="entry name" value="OMPdecase_arc"/>
</dbReference>
<dbReference type="eggNOG" id="arCOG00081">
    <property type="taxonomic scope" value="Archaea"/>
</dbReference>
<comment type="subunit">
    <text evidence="5">Homodimer.</text>
</comment>
<accession>D3S2M6</accession>
<dbReference type="GO" id="GO:0005829">
    <property type="term" value="C:cytosol"/>
    <property type="evidence" value="ECO:0007669"/>
    <property type="project" value="TreeGrafter"/>
</dbReference>
<evidence type="ECO:0000256" key="6">
    <source>
        <dbReference type="PIRSR" id="PIRSR614732-1"/>
    </source>
</evidence>
<dbReference type="SUPFAM" id="SSF51366">
    <property type="entry name" value="Ribulose-phoshate binding barrel"/>
    <property type="match status" value="1"/>
</dbReference>